<feature type="region of interest" description="Disordered" evidence="1">
    <location>
        <begin position="532"/>
        <end position="609"/>
    </location>
</feature>
<sequence length="898" mass="98902">MASHGPPLLESTTTGTQSHDTARPLHKKRKTRHTAVDWANQTINIQAHAASLSDDPFVLEPIAVVPRSRLPLSWIEPCSTLSQIQHGSLFVADIPVLEAESSKREPSVLAVRLIGDGGLYVVERVKAGIYALSKLVRGIEDGDIFVVLKGWSPLETSLRSVPATAGGDWWEIARIDDPGMESEVSAKRTRFEVSVVFGVSSVVEDVCMKGVSPMDSSESRAQSLAPRLPLERSVSSDARVSTSARMQQLNGVLVSEGVGDGLSLQSPQELLDNLREQYLQALYISKTSLAYFAKGPLTRYRVAFKSSNSEPAKTNDLIDFYRETILTAKKMDLKYRETLPAAIQDAIICVSDEEPCKAKKSKNRKKKLGRNGLYPEEDRFVRRWWKDRSLADLGTSEETFREVEMKKHIADLRLRETQLQILLILETLALEAAGEAKPDKDNSELSHKTQKKTKKLQELKVMLELHLDRLCIWHAVSFEDTSVEAAKASEMSGKKVESDALRDFCTELIIPFYASRLPDKCKSITRKLGVSSAASFSSKQSQAKKVPPPGEPGAADERQAVQKRPRRAFQRVLTDEQSTSQNRPPSLSRSSTTLSHPEARRDSIDPLLPTLSASVRGGIQKAKRAENREVDLIAVSRQHETKLKKVQMLTDQKKELDAAINALRKPNRELVAKDIAEDADKRRGSARKSKNPVRNPLGQGVQVAATPRGGRRKDTVIGLPPLPRRFTQSSAQRKGQALFSDESPKMSSSIRPNSFSGTPSTKDTGVIQETPSRRPAQGIGSYDDAVASVSESPSLSKNQFRVPPQPNPRSTEMLAPSTPVSSRHVDAFHRPDFPVGSKSSIVTETPPPKPSGTVKTTPSTKILSTPVKGSSAQRGTIPVTPEKSIYEQLGWDDDDLVL</sequence>
<feature type="compositionally biased region" description="Low complexity" evidence="1">
    <location>
        <begin position="583"/>
        <end position="595"/>
    </location>
</feature>
<comment type="caution">
    <text evidence="4">The sequence shown here is derived from an EMBL/GenBank/DDBJ whole genome shotgun (WGS) entry which is preliminary data.</text>
</comment>
<evidence type="ECO:0000259" key="2">
    <source>
        <dbReference type="Pfam" id="PF08639"/>
    </source>
</evidence>
<feature type="compositionally biased region" description="Polar residues" evidence="1">
    <location>
        <begin position="745"/>
        <end position="770"/>
    </location>
</feature>
<proteinExistence type="predicted"/>
<feature type="compositionally biased region" description="Polar residues" evidence="1">
    <location>
        <begin position="10"/>
        <end position="19"/>
    </location>
</feature>
<feature type="compositionally biased region" description="Basic residues" evidence="1">
    <location>
        <begin position="24"/>
        <end position="33"/>
    </location>
</feature>
<evidence type="ECO:0000313" key="5">
    <source>
        <dbReference type="Proteomes" id="UP000308092"/>
    </source>
</evidence>
<dbReference type="GO" id="GO:0006270">
    <property type="term" value="P:DNA replication initiation"/>
    <property type="evidence" value="ECO:0007669"/>
    <property type="project" value="InterPro"/>
</dbReference>
<dbReference type="GO" id="GO:0031261">
    <property type="term" value="C:DNA replication preinitiation complex"/>
    <property type="evidence" value="ECO:0007669"/>
    <property type="project" value="TreeGrafter"/>
</dbReference>
<dbReference type="Gene3D" id="1.20.58.2130">
    <property type="match status" value="1"/>
</dbReference>
<accession>A0A4V3UNF3</accession>
<dbReference type="RefSeq" id="XP_033431421.1">
    <property type="nucleotide sequence ID" value="XM_033565664.1"/>
</dbReference>
<evidence type="ECO:0000313" key="4">
    <source>
        <dbReference type="EMBL" id="THC90954.1"/>
    </source>
</evidence>
<organism evidence="4 5">
    <name type="scientific">Aspergillus tanneri</name>
    <dbReference type="NCBI Taxonomy" id="1220188"/>
    <lineage>
        <taxon>Eukaryota</taxon>
        <taxon>Fungi</taxon>
        <taxon>Dikarya</taxon>
        <taxon>Ascomycota</taxon>
        <taxon>Pezizomycotina</taxon>
        <taxon>Eurotiomycetes</taxon>
        <taxon>Eurotiomycetidae</taxon>
        <taxon>Eurotiales</taxon>
        <taxon>Aspergillaceae</taxon>
        <taxon>Aspergillus</taxon>
        <taxon>Aspergillus subgen. Circumdati</taxon>
    </lineage>
</organism>
<dbReference type="EMBL" id="QUQM01000002">
    <property type="protein sequence ID" value="KAA8652060.1"/>
    <property type="molecule type" value="Genomic_DNA"/>
</dbReference>
<feature type="compositionally biased region" description="Low complexity" evidence="1">
    <location>
        <begin position="532"/>
        <end position="545"/>
    </location>
</feature>
<dbReference type="PANTHER" id="PTHR28067:SF1">
    <property type="entry name" value="DNA REPLICATION REGULATOR SLD3"/>
    <property type="match status" value="1"/>
</dbReference>
<dbReference type="OrthoDB" id="15567at2759"/>
<evidence type="ECO:0000313" key="3">
    <source>
        <dbReference type="EMBL" id="KAA8652060.1"/>
    </source>
</evidence>
<gene>
    <name evidence="3" type="ORF">ATNIH1004_000961</name>
    <name evidence="4" type="ORF">EYZ11_009583</name>
</gene>
<dbReference type="Pfam" id="PF08639">
    <property type="entry name" value="Sld3_STD"/>
    <property type="match status" value="1"/>
</dbReference>
<dbReference type="VEuPathDB" id="FungiDB:EYZ11_009583"/>
<feature type="compositionally biased region" description="Polar residues" evidence="1">
    <location>
        <begin position="789"/>
        <end position="799"/>
    </location>
</feature>
<dbReference type="PANTHER" id="PTHR28067">
    <property type="entry name" value="DNA REPLICATION REGULATOR SLD3"/>
    <property type="match status" value="1"/>
</dbReference>
<feature type="region of interest" description="Disordered" evidence="1">
    <location>
        <begin position="1"/>
        <end position="33"/>
    </location>
</feature>
<feature type="compositionally biased region" description="Polar residues" evidence="1">
    <location>
        <begin position="853"/>
        <end position="874"/>
    </location>
</feature>
<dbReference type="Proteomes" id="UP000308092">
    <property type="component" value="Unassembled WGS sequence"/>
</dbReference>
<dbReference type="GeneID" id="54323663"/>
<evidence type="ECO:0000313" key="6">
    <source>
        <dbReference type="Proteomes" id="UP000324241"/>
    </source>
</evidence>
<reference evidence="4 5" key="1">
    <citation type="submission" date="2019-03" db="EMBL/GenBank/DDBJ databases">
        <title>The genome sequence of a newly discovered highly antifungal drug resistant Aspergillus species, Aspergillus tanneri NIH 1004.</title>
        <authorList>
            <person name="Mounaud S."/>
            <person name="Singh I."/>
            <person name="Joardar V."/>
            <person name="Pakala S."/>
            <person name="Pakala S."/>
            <person name="Venepally P."/>
            <person name="Hoover J."/>
            <person name="Nierman W."/>
            <person name="Chung J."/>
            <person name="Losada L."/>
        </authorList>
    </citation>
    <scope>NUCLEOTIDE SEQUENCE [LARGE SCALE GENOMIC DNA]</scope>
    <source>
        <strain evidence="4 5">NIH1004</strain>
    </source>
</reference>
<feature type="region of interest" description="Disordered" evidence="1">
    <location>
        <begin position="675"/>
        <end position="876"/>
    </location>
</feature>
<evidence type="ECO:0000256" key="1">
    <source>
        <dbReference type="SAM" id="MobiDB-lite"/>
    </source>
</evidence>
<feature type="compositionally biased region" description="Basic and acidic residues" evidence="1">
    <location>
        <begin position="823"/>
        <end position="832"/>
    </location>
</feature>
<dbReference type="EMBL" id="SOSA01000462">
    <property type="protein sequence ID" value="THC90954.1"/>
    <property type="molecule type" value="Genomic_DNA"/>
</dbReference>
<keyword evidence="5" id="KW-1185">Reference proteome</keyword>
<dbReference type="InterPro" id="IPR042511">
    <property type="entry name" value="Sld3"/>
</dbReference>
<protein>
    <recommendedName>
        <fullName evidence="2">DNA replication regulator Sld3 C-terminal domain-containing protein</fullName>
    </recommendedName>
</protein>
<reference evidence="3 6" key="2">
    <citation type="submission" date="2019-08" db="EMBL/GenBank/DDBJ databases">
        <title>The genome sequence of a newly discovered highly antifungal drug resistant Aspergillus species, Aspergillus tanneri NIH 1004.</title>
        <authorList>
            <person name="Mounaud S."/>
            <person name="Singh I."/>
            <person name="Joardar V."/>
            <person name="Pakala S."/>
            <person name="Pakala S."/>
            <person name="Venepally P."/>
            <person name="Chung J.K."/>
            <person name="Losada L."/>
            <person name="Nierman W.C."/>
        </authorList>
    </citation>
    <scope>NUCLEOTIDE SEQUENCE [LARGE SCALE GENOMIC DNA]</scope>
    <source>
        <strain evidence="3 6">NIH1004</strain>
    </source>
</reference>
<name>A0A4V3UNF3_9EURO</name>
<dbReference type="Proteomes" id="UP000324241">
    <property type="component" value="Unassembled WGS sequence"/>
</dbReference>
<dbReference type="STRING" id="1220188.A0A4V3UNF3"/>
<feature type="domain" description="DNA replication regulator Sld3 C-terminal" evidence="2">
    <location>
        <begin position="269"/>
        <end position="773"/>
    </location>
</feature>
<dbReference type="AlphaFoldDB" id="A0A4V3UNF3"/>
<dbReference type="InterPro" id="IPR013948">
    <property type="entry name" value="DNA_replication_reg_Sld3_C"/>
</dbReference>